<dbReference type="InterPro" id="IPR000887">
    <property type="entry name" value="Aldlse_KDPG_KHG"/>
</dbReference>
<protein>
    <submittedName>
        <fullName evidence="6">Keto-hydroxyglutarate aldolase</fullName>
        <ecNumber evidence="6">4.1.3.16</ecNumber>
    </submittedName>
</protein>
<comment type="pathway">
    <text evidence="1">Carbohydrate acid metabolism.</text>
</comment>
<dbReference type="SUPFAM" id="SSF51569">
    <property type="entry name" value="Aldolase"/>
    <property type="match status" value="1"/>
</dbReference>
<evidence type="ECO:0000256" key="2">
    <source>
        <dbReference type="ARBA" id="ARBA00006906"/>
    </source>
</evidence>
<evidence type="ECO:0000256" key="3">
    <source>
        <dbReference type="ARBA" id="ARBA00011233"/>
    </source>
</evidence>
<dbReference type="STRING" id="45068.Llon_0630"/>
<proteinExistence type="inferred from homology"/>
<comment type="similarity">
    <text evidence="2">Belongs to the KHG/KDPG aldolase family.</text>
</comment>
<reference evidence="6 7" key="1">
    <citation type="submission" date="2015-11" db="EMBL/GenBank/DDBJ databases">
        <title>Genomic analysis of 38 Legionella species identifies large and diverse effector repertoires.</title>
        <authorList>
            <person name="Burstein D."/>
            <person name="Amaro F."/>
            <person name="Zusman T."/>
            <person name="Lifshitz Z."/>
            <person name="Cohen O."/>
            <person name="Gilbert J.A."/>
            <person name="Pupko T."/>
            <person name="Shuman H.A."/>
            <person name="Segal G."/>
        </authorList>
    </citation>
    <scope>NUCLEOTIDE SEQUENCE [LARGE SCALE GENOMIC DNA]</scope>
    <source>
        <strain evidence="6 7">ATCC 49505</strain>
    </source>
</reference>
<keyword evidence="7" id="KW-1185">Reference proteome</keyword>
<comment type="subunit">
    <text evidence="3">Homotrimer.</text>
</comment>
<evidence type="ECO:0000256" key="1">
    <source>
        <dbReference type="ARBA" id="ARBA00004761"/>
    </source>
</evidence>
<sequence length="193" mass="21597">MIAWELYTSEQQAMETLIDNQPYIITLDVDEFLFERLQKISQAGFAVAEINSVDEHVLGNVLKKFPQLKIGAGNIIDIQQLETCYQANVHFITSPGFLPALAQTANIYSIKYLPGIATISEAMQAMSFGCYHVRPYPASLAFCSALNKCLPKLRLYPAEIEWEEAEHFFNLPSVAAVSLLNPEYTQLTSLETA</sequence>
<dbReference type="PANTHER" id="PTHR30246:SF1">
    <property type="entry name" value="2-DEHYDRO-3-DEOXY-6-PHOSPHOGALACTONATE ALDOLASE-RELATED"/>
    <property type="match status" value="1"/>
</dbReference>
<evidence type="ECO:0000313" key="6">
    <source>
        <dbReference type="EMBL" id="KTD22412.1"/>
    </source>
</evidence>
<dbReference type="GO" id="GO:0008700">
    <property type="term" value="F:(R,S)-4-hydroxy-2-oxoglutarate aldolase activity"/>
    <property type="evidence" value="ECO:0007669"/>
    <property type="project" value="UniProtKB-EC"/>
</dbReference>
<name>A0A0W0VQL3_9GAMM</name>
<dbReference type="AlphaFoldDB" id="A0A0W0VQL3"/>
<evidence type="ECO:0000256" key="4">
    <source>
        <dbReference type="ARBA" id="ARBA00023239"/>
    </source>
</evidence>
<dbReference type="RefSeq" id="WP_237758247.1">
    <property type="nucleotide sequence ID" value="NZ_CAAAHZ010000007.1"/>
</dbReference>
<accession>A0A0W0VQL3</accession>
<gene>
    <name evidence="6" type="ORF">Llon_0630</name>
</gene>
<dbReference type="PANTHER" id="PTHR30246">
    <property type="entry name" value="2-KETO-3-DEOXY-6-PHOSPHOGLUCONATE ALDOLASE"/>
    <property type="match status" value="1"/>
</dbReference>
<organism evidence="6 7">
    <name type="scientific">Legionella londiniensis</name>
    <dbReference type="NCBI Taxonomy" id="45068"/>
    <lineage>
        <taxon>Bacteria</taxon>
        <taxon>Pseudomonadati</taxon>
        <taxon>Pseudomonadota</taxon>
        <taxon>Gammaproteobacteria</taxon>
        <taxon>Legionellales</taxon>
        <taxon>Legionellaceae</taxon>
        <taxon>Legionella</taxon>
    </lineage>
</organism>
<dbReference type="InterPro" id="IPR013785">
    <property type="entry name" value="Aldolase_TIM"/>
</dbReference>
<dbReference type="Pfam" id="PF01081">
    <property type="entry name" value="Aldolase"/>
    <property type="match status" value="1"/>
</dbReference>
<keyword evidence="4 6" id="KW-0456">Lyase</keyword>
<dbReference type="Proteomes" id="UP000054997">
    <property type="component" value="Unassembled WGS sequence"/>
</dbReference>
<comment type="caution">
    <text evidence="6">The sequence shown here is derived from an EMBL/GenBank/DDBJ whole genome shotgun (WGS) entry which is preliminary data.</text>
</comment>
<evidence type="ECO:0000256" key="5">
    <source>
        <dbReference type="ARBA" id="ARBA00023277"/>
    </source>
</evidence>
<dbReference type="PATRIC" id="fig|45068.5.peg.676"/>
<dbReference type="EC" id="4.1.3.16" evidence="6"/>
<keyword evidence="5" id="KW-0119">Carbohydrate metabolism</keyword>
<dbReference type="EMBL" id="LNYK01000010">
    <property type="protein sequence ID" value="KTD22412.1"/>
    <property type="molecule type" value="Genomic_DNA"/>
</dbReference>
<evidence type="ECO:0000313" key="7">
    <source>
        <dbReference type="Proteomes" id="UP000054997"/>
    </source>
</evidence>
<dbReference type="Gene3D" id="3.20.20.70">
    <property type="entry name" value="Aldolase class I"/>
    <property type="match status" value="1"/>
</dbReference>
<dbReference type="CDD" id="cd00452">
    <property type="entry name" value="KDPG_aldolase"/>
    <property type="match status" value="1"/>
</dbReference>